<keyword evidence="4" id="KW-1185">Reference proteome</keyword>
<keyword evidence="2" id="KW-0963">Cytoplasm</keyword>
<feature type="non-terminal residue" evidence="3">
    <location>
        <position position="1"/>
    </location>
</feature>
<evidence type="ECO:0000313" key="3">
    <source>
        <dbReference type="EMBL" id="KAL0166125.1"/>
    </source>
</evidence>
<organism evidence="3 4">
    <name type="scientific">Cirrhinus mrigala</name>
    <name type="common">Mrigala</name>
    <dbReference type="NCBI Taxonomy" id="683832"/>
    <lineage>
        <taxon>Eukaryota</taxon>
        <taxon>Metazoa</taxon>
        <taxon>Chordata</taxon>
        <taxon>Craniata</taxon>
        <taxon>Vertebrata</taxon>
        <taxon>Euteleostomi</taxon>
        <taxon>Actinopterygii</taxon>
        <taxon>Neopterygii</taxon>
        <taxon>Teleostei</taxon>
        <taxon>Ostariophysi</taxon>
        <taxon>Cypriniformes</taxon>
        <taxon>Cyprinidae</taxon>
        <taxon>Labeoninae</taxon>
        <taxon>Labeonini</taxon>
        <taxon>Cirrhinus</taxon>
    </lineage>
</organism>
<dbReference type="Proteomes" id="UP001529510">
    <property type="component" value="Unassembled WGS sequence"/>
</dbReference>
<proteinExistence type="predicted"/>
<dbReference type="EMBL" id="JAMKFB020000019">
    <property type="protein sequence ID" value="KAL0166125.1"/>
    <property type="molecule type" value="Genomic_DNA"/>
</dbReference>
<protein>
    <submittedName>
        <fullName evidence="3">Uncharacterized protein</fullName>
    </submittedName>
</protein>
<feature type="non-terminal residue" evidence="3">
    <location>
        <position position="50"/>
    </location>
</feature>
<evidence type="ECO:0000256" key="2">
    <source>
        <dbReference type="ARBA" id="ARBA00022490"/>
    </source>
</evidence>
<reference evidence="3 4" key="1">
    <citation type="submission" date="2024-05" db="EMBL/GenBank/DDBJ databases">
        <title>Genome sequencing and assembly of Indian major carp, Cirrhinus mrigala (Hamilton, 1822).</title>
        <authorList>
            <person name="Mohindra V."/>
            <person name="Chowdhury L.M."/>
            <person name="Lal K."/>
            <person name="Jena J.K."/>
        </authorList>
    </citation>
    <scope>NUCLEOTIDE SEQUENCE [LARGE SCALE GENOMIC DNA]</scope>
    <source>
        <strain evidence="3">CM1030</strain>
        <tissue evidence="3">Blood</tissue>
    </source>
</reference>
<comment type="caution">
    <text evidence="3">The sequence shown here is derived from an EMBL/GenBank/DDBJ whole genome shotgun (WGS) entry which is preliminary data.</text>
</comment>
<dbReference type="PANTHER" id="PTHR46342:SF1">
    <property type="entry name" value="ALPHA-CATULIN"/>
    <property type="match status" value="1"/>
</dbReference>
<dbReference type="PANTHER" id="PTHR46342">
    <property type="entry name" value="ALPHA-CATULIN"/>
    <property type="match status" value="1"/>
</dbReference>
<accession>A0ABD0NX90</accession>
<evidence type="ECO:0000313" key="4">
    <source>
        <dbReference type="Proteomes" id="UP001529510"/>
    </source>
</evidence>
<comment type="subcellular location">
    <subcellularLocation>
        <location evidence="1">Cytoplasm</location>
    </subcellularLocation>
</comment>
<dbReference type="GO" id="GO:0005737">
    <property type="term" value="C:cytoplasm"/>
    <property type="evidence" value="ECO:0007669"/>
    <property type="project" value="UniProtKB-SubCell"/>
</dbReference>
<gene>
    <name evidence="3" type="ORF">M9458_037969</name>
</gene>
<dbReference type="SUPFAM" id="SSF47220">
    <property type="entry name" value="alpha-catenin/vinculin-like"/>
    <property type="match status" value="1"/>
</dbReference>
<evidence type="ECO:0000256" key="1">
    <source>
        <dbReference type="ARBA" id="ARBA00004496"/>
    </source>
</evidence>
<sequence length="50" mass="5633">IISAAQTLALHPTSKIAKENLDVFCEAWESQLCDMAILLKEINDVFEGRR</sequence>
<name>A0ABD0NX90_CIRMR</name>
<dbReference type="InterPro" id="IPR036723">
    <property type="entry name" value="Alpha-catenin/vinculin-like_sf"/>
</dbReference>
<dbReference type="AlphaFoldDB" id="A0ABD0NX90"/>
<dbReference type="Gene3D" id="1.20.120.230">
    <property type="entry name" value="Alpha-catenin/vinculin-like"/>
    <property type="match status" value="1"/>
</dbReference>
<dbReference type="InterPro" id="IPR030045">
    <property type="entry name" value="CTNNAL1"/>
</dbReference>